<dbReference type="Pfam" id="PF05940">
    <property type="entry name" value="NnrS"/>
    <property type="match status" value="1"/>
</dbReference>
<dbReference type="EMBL" id="JAVRIB010000004">
    <property type="protein sequence ID" value="MDT0634333.1"/>
    <property type="molecule type" value="Genomic_DNA"/>
</dbReference>
<feature type="transmembrane region" description="Helical" evidence="1">
    <location>
        <begin position="294"/>
        <end position="316"/>
    </location>
</feature>
<feature type="transmembrane region" description="Helical" evidence="1">
    <location>
        <begin position="236"/>
        <end position="255"/>
    </location>
</feature>
<protein>
    <submittedName>
        <fullName evidence="2">NnrS family protein</fullName>
    </submittedName>
</protein>
<comment type="caution">
    <text evidence="2">The sequence shown here is derived from an EMBL/GenBank/DDBJ whole genome shotgun (WGS) entry which is preliminary data.</text>
</comment>
<sequence length="389" mass="41575">MGAPLLASPFRPFFLATAIYAAATIFAWIGHLFTGWPIPLGENPVRWHAHEMLFGFLPAAITGFLLTAMTNWTGALPLRDRGLLALVMLWLAGRVAMWCAGWWPAWSVAAIDIAYLPVLALYAGGVLLRYGNRRNLFLVGVLGLFALANVLFHLQSLDVVESTVLGERMAMNLITLLMVVIAGRITPAFTGNWLSMHGLDPTVVQTVPALDRAAIAATALMIPIDFAVGPVLTGSLMALLACALNGARLVLWGGWHIRHEPLLWILHLGYAWIVLALLLKGLQPFTAGIPPTAWLHAIGAGAAGTLIMGVMTRVSLGHTGRCLALPRFGVTMYVAVLAAGTLRVAAAIGAIDYRAGLTASAVAWIAAFALFAAVYWPILSRPRADGRPG</sequence>
<proteinExistence type="predicted"/>
<evidence type="ECO:0000313" key="3">
    <source>
        <dbReference type="Proteomes" id="UP001251857"/>
    </source>
</evidence>
<feature type="transmembrane region" description="Helical" evidence="1">
    <location>
        <begin position="12"/>
        <end position="33"/>
    </location>
</feature>
<feature type="transmembrane region" description="Helical" evidence="1">
    <location>
        <begin position="174"/>
        <end position="194"/>
    </location>
</feature>
<feature type="transmembrane region" description="Helical" evidence="1">
    <location>
        <begin position="109"/>
        <end position="128"/>
    </location>
</feature>
<gene>
    <name evidence="2" type="ORF">RM532_05120</name>
</gene>
<feature type="transmembrane region" description="Helical" evidence="1">
    <location>
        <begin position="357"/>
        <end position="378"/>
    </location>
</feature>
<feature type="transmembrane region" description="Helical" evidence="1">
    <location>
        <begin position="53"/>
        <end position="71"/>
    </location>
</feature>
<keyword evidence="1" id="KW-0472">Membrane</keyword>
<keyword evidence="1" id="KW-0812">Transmembrane</keyword>
<evidence type="ECO:0000256" key="1">
    <source>
        <dbReference type="SAM" id="Phobius"/>
    </source>
</evidence>
<feature type="transmembrane region" description="Helical" evidence="1">
    <location>
        <begin position="135"/>
        <end position="154"/>
    </location>
</feature>
<feature type="transmembrane region" description="Helical" evidence="1">
    <location>
        <begin position="262"/>
        <end position="282"/>
    </location>
</feature>
<dbReference type="InterPro" id="IPR010266">
    <property type="entry name" value="NnrS"/>
</dbReference>
<keyword evidence="3" id="KW-1185">Reference proteome</keyword>
<name>A0ABU3BYG5_9GAMM</name>
<dbReference type="Proteomes" id="UP001251857">
    <property type="component" value="Unassembled WGS sequence"/>
</dbReference>
<feature type="transmembrane region" description="Helical" evidence="1">
    <location>
        <begin position="206"/>
        <end position="224"/>
    </location>
</feature>
<feature type="transmembrane region" description="Helical" evidence="1">
    <location>
        <begin position="83"/>
        <end position="103"/>
    </location>
</feature>
<feature type="transmembrane region" description="Helical" evidence="1">
    <location>
        <begin position="328"/>
        <end position="351"/>
    </location>
</feature>
<evidence type="ECO:0000313" key="2">
    <source>
        <dbReference type="EMBL" id="MDT0634333.1"/>
    </source>
</evidence>
<keyword evidence="1" id="KW-1133">Transmembrane helix</keyword>
<organism evidence="2 3">
    <name type="scientific">Spectribacter hydrogenoxidans</name>
    <dbReference type="NCBI Taxonomy" id="3075608"/>
    <lineage>
        <taxon>Bacteria</taxon>
        <taxon>Pseudomonadati</taxon>
        <taxon>Pseudomonadota</taxon>
        <taxon>Gammaproteobacteria</taxon>
        <taxon>Salinisphaerales</taxon>
        <taxon>Salinisphaeraceae</taxon>
        <taxon>Spectribacter</taxon>
    </lineage>
</organism>
<dbReference type="RefSeq" id="WP_311652091.1">
    <property type="nucleotide sequence ID" value="NZ_JAVRIB010000004.1"/>
</dbReference>
<reference evidence="2 3" key="1">
    <citation type="submission" date="2023-09" db="EMBL/GenBank/DDBJ databases">
        <authorList>
            <person name="Rey-Velasco X."/>
        </authorList>
    </citation>
    <scope>NUCLEOTIDE SEQUENCE [LARGE SCALE GENOMIC DNA]</scope>
    <source>
        <strain evidence="2 3">W335</strain>
    </source>
</reference>
<accession>A0ABU3BYG5</accession>